<evidence type="ECO:0000256" key="2">
    <source>
        <dbReference type="ARBA" id="ARBA00005085"/>
    </source>
</evidence>
<dbReference type="GO" id="GO:0005739">
    <property type="term" value="C:mitochondrion"/>
    <property type="evidence" value="ECO:0007669"/>
    <property type="project" value="TreeGrafter"/>
</dbReference>
<keyword evidence="6" id="KW-0808">Transferase</keyword>
<comment type="pathway">
    <text evidence="2">Protein modification; protein lipoylation via exogenous pathway; protein N(6)-(lipoyl)lysine from lipoate: step 2/2.</text>
</comment>
<comment type="similarity">
    <text evidence="3">Belongs to the LplA family.</text>
</comment>
<dbReference type="SUPFAM" id="SSF55681">
    <property type="entry name" value="Class II aaRS and biotin synthetases"/>
    <property type="match status" value="1"/>
</dbReference>
<dbReference type="Gene3D" id="3.30.390.50">
    <property type="entry name" value="CO dehydrogenase flavoprotein, C-terminal domain"/>
    <property type="match status" value="1"/>
</dbReference>
<dbReference type="CDD" id="cd16443">
    <property type="entry name" value="LplA"/>
    <property type="match status" value="1"/>
</dbReference>
<comment type="function">
    <text evidence="1">Catalyzes both the ATP-dependent activation of exogenously supplied lipoate to lipoyl-AMP and the transfer of the activated lipoyl onto the lipoyl domains of lipoate-dependent enzymes.</text>
</comment>
<proteinExistence type="inferred from homology"/>
<evidence type="ECO:0000259" key="5">
    <source>
        <dbReference type="PROSITE" id="PS51733"/>
    </source>
</evidence>
<dbReference type="Pfam" id="PF21948">
    <property type="entry name" value="LplA-B_cat"/>
    <property type="match status" value="1"/>
</dbReference>
<dbReference type="STRING" id="796925.A0A137P434"/>
<keyword evidence="6" id="KW-0436">Ligase</keyword>
<evidence type="ECO:0000256" key="1">
    <source>
        <dbReference type="ARBA" id="ARBA00003253"/>
    </source>
</evidence>
<evidence type="ECO:0000256" key="3">
    <source>
        <dbReference type="ARBA" id="ARBA00008242"/>
    </source>
</evidence>
<dbReference type="OrthoDB" id="201621at2759"/>
<dbReference type="GO" id="GO:0009249">
    <property type="term" value="P:protein lipoylation"/>
    <property type="evidence" value="ECO:0007669"/>
    <property type="project" value="InterPro"/>
</dbReference>
<name>A0A137P434_CONC2</name>
<dbReference type="Proteomes" id="UP000070444">
    <property type="component" value="Unassembled WGS sequence"/>
</dbReference>
<dbReference type="GO" id="GO:0017118">
    <property type="term" value="F:lipoyltransferase activity"/>
    <property type="evidence" value="ECO:0007669"/>
    <property type="project" value="TreeGrafter"/>
</dbReference>
<accession>A0A137P434</accession>
<dbReference type="AlphaFoldDB" id="A0A137P434"/>
<evidence type="ECO:0000313" key="6">
    <source>
        <dbReference type="EMBL" id="KXN69766.1"/>
    </source>
</evidence>
<gene>
    <name evidence="6" type="ORF">CONCODRAFT_7777</name>
</gene>
<dbReference type="PROSITE" id="PS51733">
    <property type="entry name" value="BPL_LPL_CATALYTIC"/>
    <property type="match status" value="1"/>
</dbReference>
<evidence type="ECO:0000313" key="7">
    <source>
        <dbReference type="Proteomes" id="UP000070444"/>
    </source>
</evidence>
<dbReference type="PANTHER" id="PTHR12561">
    <property type="entry name" value="LIPOATE-PROTEIN LIGASE"/>
    <property type="match status" value="1"/>
</dbReference>
<organism evidence="6 7">
    <name type="scientific">Conidiobolus coronatus (strain ATCC 28846 / CBS 209.66 / NRRL 28638)</name>
    <name type="common">Delacroixia coronata</name>
    <dbReference type="NCBI Taxonomy" id="796925"/>
    <lineage>
        <taxon>Eukaryota</taxon>
        <taxon>Fungi</taxon>
        <taxon>Fungi incertae sedis</taxon>
        <taxon>Zoopagomycota</taxon>
        <taxon>Entomophthoromycotina</taxon>
        <taxon>Entomophthoromycetes</taxon>
        <taxon>Entomophthorales</taxon>
        <taxon>Ancylistaceae</taxon>
        <taxon>Conidiobolus</taxon>
    </lineage>
</organism>
<evidence type="ECO:0000256" key="4">
    <source>
        <dbReference type="ARBA" id="ARBA00015925"/>
    </source>
</evidence>
<dbReference type="EMBL" id="KQ964524">
    <property type="protein sequence ID" value="KXN69766.1"/>
    <property type="molecule type" value="Genomic_DNA"/>
</dbReference>
<dbReference type="NCBIfam" id="TIGR00545">
    <property type="entry name" value="lipoyltrans"/>
    <property type="match status" value="1"/>
</dbReference>
<reference evidence="6 7" key="1">
    <citation type="journal article" date="2015" name="Genome Biol. Evol.">
        <title>Phylogenomic analyses indicate that early fungi evolved digesting cell walls of algal ancestors of land plants.</title>
        <authorList>
            <person name="Chang Y."/>
            <person name="Wang S."/>
            <person name="Sekimoto S."/>
            <person name="Aerts A.L."/>
            <person name="Choi C."/>
            <person name="Clum A."/>
            <person name="LaButti K.M."/>
            <person name="Lindquist E.A."/>
            <person name="Yee Ngan C."/>
            <person name="Ohm R.A."/>
            <person name="Salamov A.A."/>
            <person name="Grigoriev I.V."/>
            <person name="Spatafora J.W."/>
            <person name="Berbee M.L."/>
        </authorList>
    </citation>
    <scope>NUCLEOTIDE SEQUENCE [LARGE SCALE GENOMIC DNA]</scope>
    <source>
        <strain evidence="6 7">NRRL 28638</strain>
    </source>
</reference>
<dbReference type="InterPro" id="IPR004143">
    <property type="entry name" value="BPL_LPL_catalytic"/>
</dbReference>
<sequence>MIKINKFTYCTNLIKFKVINYSTIVNSNVIKPNKKKIFVSNLTSPHWNLSIEEWLFRKNKDISHIGYFYRNEPCVVIGRNQNPFKECNLEQMVTDSITLIRRNSGGGAVYHDYGNSNYCIMVPREEFKRETNSKLVSDTLNKLGCPTYLTPRNDIAVNGSKISGSAYKIAGEKAYHHGTMLLGSDLSKLMKYLTTNRINMTVSKGIESVRSNVINLNSFNQNLDHKLFWGSVAKSFDNHYLPNQIAEIEILDEEFCKNNEFIVESYNKLKSWDWTYGQTPEFKQKINLNFKNSDKLELDLICKNSIIKEFKLSNDDDEISKHFDNILYSINAHLKGTKYDPLSLKHQLNSKVLNDPIFEKPDSYSGNPLEWIDLMRQIVNQM</sequence>
<dbReference type="Gene3D" id="3.30.930.10">
    <property type="entry name" value="Bira Bifunctional Protein, Domain 2"/>
    <property type="match status" value="1"/>
</dbReference>
<dbReference type="UniPathway" id="UPA00537">
    <property type="reaction ID" value="UER00595"/>
</dbReference>
<dbReference type="GO" id="GO:0016874">
    <property type="term" value="F:ligase activity"/>
    <property type="evidence" value="ECO:0007669"/>
    <property type="project" value="UniProtKB-KW"/>
</dbReference>
<dbReference type="OMA" id="RYQNWDW"/>
<dbReference type="PANTHER" id="PTHR12561:SF3">
    <property type="entry name" value="LIPOYLTRANSFERASE 1, MITOCHONDRIAL"/>
    <property type="match status" value="1"/>
</dbReference>
<protein>
    <recommendedName>
        <fullName evidence="4">Putative lipoate-protein ligase A</fullName>
    </recommendedName>
</protein>
<dbReference type="InterPro" id="IPR045864">
    <property type="entry name" value="aa-tRNA-synth_II/BPL/LPL"/>
</dbReference>
<dbReference type="InterPro" id="IPR004562">
    <property type="entry name" value="LipoylTrfase_LipoateP_Ligase"/>
</dbReference>
<feature type="domain" description="BPL/LPL catalytic" evidence="5">
    <location>
        <begin position="60"/>
        <end position="225"/>
    </location>
</feature>
<keyword evidence="7" id="KW-1185">Reference proteome</keyword>